<reference evidence="1 2" key="1">
    <citation type="submission" date="2022-06" db="EMBL/GenBank/DDBJ databases">
        <title>Isolation of gut microbiota from human fecal samples.</title>
        <authorList>
            <person name="Pamer E.G."/>
            <person name="Barat B."/>
            <person name="Waligurski E."/>
            <person name="Medina S."/>
            <person name="Paddock L."/>
            <person name="Mostad J."/>
        </authorList>
    </citation>
    <scope>NUCLEOTIDE SEQUENCE [LARGE SCALE GENOMIC DNA]</scope>
    <source>
        <strain evidence="1 2">DFI.7.95</strain>
    </source>
</reference>
<dbReference type="EMBL" id="JANGAC010000017">
    <property type="protein sequence ID" value="MCQ4924997.1"/>
    <property type="molecule type" value="Genomic_DNA"/>
</dbReference>
<gene>
    <name evidence="1" type="ORF">NE686_17990</name>
</gene>
<sequence length="136" mass="15949">MKCTVTKWIPIVEDYKLHDTAIVTRKINKNELDVTIGLPGWGLENNTIAYMPLPANINEDRSLWKSEYFGDYLPDKDGWYIVQLQGVDLNRWFYNKLVIVKLYYASNKCNWLAVPQGWEVVGWMEFPKPYKVKSTV</sequence>
<dbReference type="RefSeq" id="WP_256312589.1">
    <property type="nucleotide sequence ID" value="NZ_JANGAC010000017.1"/>
</dbReference>
<keyword evidence="2" id="KW-1185">Reference proteome</keyword>
<comment type="caution">
    <text evidence="1">The sequence shown here is derived from an EMBL/GenBank/DDBJ whole genome shotgun (WGS) entry which is preliminary data.</text>
</comment>
<dbReference type="Proteomes" id="UP001524478">
    <property type="component" value="Unassembled WGS sequence"/>
</dbReference>
<evidence type="ECO:0000313" key="1">
    <source>
        <dbReference type="EMBL" id="MCQ4924997.1"/>
    </source>
</evidence>
<organism evidence="1 2">
    <name type="scientific">Tissierella carlieri</name>
    <dbReference type="NCBI Taxonomy" id="689904"/>
    <lineage>
        <taxon>Bacteria</taxon>
        <taxon>Bacillati</taxon>
        <taxon>Bacillota</taxon>
        <taxon>Tissierellia</taxon>
        <taxon>Tissierellales</taxon>
        <taxon>Tissierellaceae</taxon>
        <taxon>Tissierella</taxon>
    </lineage>
</organism>
<proteinExistence type="predicted"/>
<accession>A0ABT1SF54</accession>
<evidence type="ECO:0008006" key="3">
    <source>
        <dbReference type="Google" id="ProtNLM"/>
    </source>
</evidence>
<protein>
    <recommendedName>
        <fullName evidence="3">DUF551 domain-containing protein</fullName>
    </recommendedName>
</protein>
<name>A0ABT1SF54_9FIRM</name>
<evidence type="ECO:0000313" key="2">
    <source>
        <dbReference type="Proteomes" id="UP001524478"/>
    </source>
</evidence>